<dbReference type="EMBL" id="PJQM01007908">
    <property type="protein sequence ID" value="RCH77599.1"/>
    <property type="molecule type" value="Genomic_DNA"/>
</dbReference>
<accession>A0A367IIV1</accession>
<keyword evidence="2" id="KW-1185">Reference proteome</keyword>
<feature type="non-terminal residue" evidence="1">
    <location>
        <position position="122"/>
    </location>
</feature>
<dbReference type="AlphaFoldDB" id="A0A367IIV1"/>
<comment type="caution">
    <text evidence="1">The sequence shown here is derived from an EMBL/GenBank/DDBJ whole genome shotgun (WGS) entry which is preliminary data.</text>
</comment>
<sequence>YTFQRSSTSFIPICRRSSYRPCSTVLKPNLITSSRPLNLILILWGYIERILDFHSDVDDTQQYTDLTIIKPMVNNLRLWSEKHDESEVTSYRRFASILDILLVDTGVILAEGETSLQSLKLA</sequence>
<proteinExistence type="predicted"/>
<reference evidence="1 2" key="1">
    <citation type="journal article" date="2018" name="G3 (Bethesda)">
        <title>Phylogenetic and Phylogenomic Definition of Rhizopus Species.</title>
        <authorList>
            <person name="Gryganskyi A.P."/>
            <person name="Golan J."/>
            <person name="Dolatabadi S."/>
            <person name="Mondo S."/>
            <person name="Robb S."/>
            <person name="Idnurm A."/>
            <person name="Muszewska A."/>
            <person name="Steczkiewicz K."/>
            <person name="Masonjones S."/>
            <person name="Liao H.L."/>
            <person name="Gajdeczka M.T."/>
            <person name="Anike F."/>
            <person name="Vuek A."/>
            <person name="Anishchenko I.M."/>
            <person name="Voigt K."/>
            <person name="de Hoog G.S."/>
            <person name="Smith M.E."/>
            <person name="Heitman J."/>
            <person name="Vilgalys R."/>
            <person name="Stajich J.E."/>
        </authorList>
    </citation>
    <scope>NUCLEOTIDE SEQUENCE [LARGE SCALE GENOMIC DNA]</scope>
    <source>
        <strain evidence="1 2">LSU 92-RS-03</strain>
    </source>
</reference>
<gene>
    <name evidence="1" type="ORF">CU098_005798</name>
</gene>
<evidence type="ECO:0000313" key="2">
    <source>
        <dbReference type="Proteomes" id="UP000253551"/>
    </source>
</evidence>
<dbReference type="OrthoDB" id="2284791at2759"/>
<dbReference type="Proteomes" id="UP000253551">
    <property type="component" value="Unassembled WGS sequence"/>
</dbReference>
<organism evidence="1 2">
    <name type="scientific">Rhizopus stolonifer</name>
    <name type="common">Rhizopus nigricans</name>
    <dbReference type="NCBI Taxonomy" id="4846"/>
    <lineage>
        <taxon>Eukaryota</taxon>
        <taxon>Fungi</taxon>
        <taxon>Fungi incertae sedis</taxon>
        <taxon>Mucoromycota</taxon>
        <taxon>Mucoromycotina</taxon>
        <taxon>Mucoromycetes</taxon>
        <taxon>Mucorales</taxon>
        <taxon>Mucorineae</taxon>
        <taxon>Rhizopodaceae</taxon>
        <taxon>Rhizopus</taxon>
    </lineage>
</organism>
<protein>
    <submittedName>
        <fullName evidence="1">Uncharacterized protein</fullName>
    </submittedName>
</protein>
<feature type="non-terminal residue" evidence="1">
    <location>
        <position position="1"/>
    </location>
</feature>
<evidence type="ECO:0000313" key="1">
    <source>
        <dbReference type="EMBL" id="RCH77599.1"/>
    </source>
</evidence>
<name>A0A367IIV1_RHIST</name>